<evidence type="ECO:0000313" key="7">
    <source>
        <dbReference type="Proteomes" id="UP000093629"/>
    </source>
</evidence>
<evidence type="ECO:0000313" key="6">
    <source>
        <dbReference type="EMBL" id="OBK14187.1"/>
    </source>
</evidence>
<reference evidence="6 7" key="1">
    <citation type="submission" date="2016-06" db="EMBL/GenBank/DDBJ databases">
        <authorList>
            <person name="Kjaerup R.B."/>
            <person name="Dalgaard T.S."/>
            <person name="Juul-Madsen H.R."/>
        </authorList>
    </citation>
    <scope>NUCLEOTIDE SEQUENCE [LARGE SCALE GENOMIC DNA]</scope>
    <source>
        <strain evidence="6 7">1245139.5</strain>
    </source>
</reference>
<dbReference type="EMBL" id="LZLQ01000100">
    <property type="protein sequence ID" value="OBK14187.1"/>
    <property type="molecule type" value="Genomic_DNA"/>
</dbReference>
<evidence type="ECO:0000256" key="1">
    <source>
        <dbReference type="ARBA" id="ARBA00022679"/>
    </source>
</evidence>
<dbReference type="GO" id="GO:0003723">
    <property type="term" value="F:RNA binding"/>
    <property type="evidence" value="ECO:0007669"/>
    <property type="project" value="InterPro"/>
</dbReference>
<dbReference type="SMART" id="SM01012">
    <property type="entry name" value="ANTAR"/>
    <property type="match status" value="1"/>
</dbReference>
<keyword evidence="2" id="KW-0418">Kinase</keyword>
<dbReference type="InterPro" id="IPR005561">
    <property type="entry name" value="ANTAR"/>
</dbReference>
<proteinExistence type="predicted"/>
<evidence type="ECO:0000256" key="2">
    <source>
        <dbReference type="ARBA" id="ARBA00022777"/>
    </source>
</evidence>
<dbReference type="Proteomes" id="UP000093629">
    <property type="component" value="Unassembled WGS sequence"/>
</dbReference>
<keyword evidence="4" id="KW-0804">Transcription</keyword>
<dbReference type="Pfam" id="PF03861">
    <property type="entry name" value="ANTAR"/>
    <property type="match status" value="1"/>
</dbReference>
<keyword evidence="3" id="KW-0805">Transcription regulation</keyword>
<dbReference type="AlphaFoldDB" id="A0A1A3N1D0"/>
<dbReference type="OrthoDB" id="4629915at2"/>
<dbReference type="InterPro" id="IPR003018">
    <property type="entry name" value="GAF"/>
</dbReference>
<dbReference type="Pfam" id="PF13185">
    <property type="entry name" value="GAF_2"/>
    <property type="match status" value="1"/>
</dbReference>
<dbReference type="Gene3D" id="1.10.10.10">
    <property type="entry name" value="Winged helix-like DNA-binding domain superfamily/Winged helix DNA-binding domain"/>
    <property type="match status" value="1"/>
</dbReference>
<sequence>MRRDIGLLHNRIAGLARELHDRPGADSQDVIDRLVFAATQTIPGAQYSGLTVISRHGEVQTQASTHRWPVYLDEIQQRYGEGPCLSAASEHHTVRVDNLATEKRWPKYQQTALEETPIRSILSFELFTSNHTLGALNIYAEAPRAFDREAGEIGVVFATHAALAWDSVRREHNFRSALASRDLIGQAKGILMQRFDVDAVQAFDLLKRLSQESNTPLVEIARAVIEFRKDLAES</sequence>
<dbReference type="SUPFAM" id="SSF52172">
    <property type="entry name" value="CheY-like"/>
    <property type="match status" value="1"/>
</dbReference>
<dbReference type="SUPFAM" id="SSF55781">
    <property type="entry name" value="GAF domain-like"/>
    <property type="match status" value="1"/>
</dbReference>
<organism evidence="6 7">
    <name type="scientific">Mycobacterium asiaticum</name>
    <dbReference type="NCBI Taxonomy" id="1790"/>
    <lineage>
        <taxon>Bacteria</taxon>
        <taxon>Bacillati</taxon>
        <taxon>Actinomycetota</taxon>
        <taxon>Actinomycetes</taxon>
        <taxon>Mycobacteriales</taxon>
        <taxon>Mycobacteriaceae</taxon>
        <taxon>Mycobacterium</taxon>
    </lineage>
</organism>
<keyword evidence="7" id="KW-1185">Reference proteome</keyword>
<dbReference type="InterPro" id="IPR011006">
    <property type="entry name" value="CheY-like_superfamily"/>
</dbReference>
<dbReference type="InterPro" id="IPR012074">
    <property type="entry name" value="GAF_ANTAR"/>
</dbReference>
<dbReference type="InterPro" id="IPR029016">
    <property type="entry name" value="GAF-like_dom_sf"/>
</dbReference>
<dbReference type="InterPro" id="IPR036388">
    <property type="entry name" value="WH-like_DNA-bd_sf"/>
</dbReference>
<evidence type="ECO:0000256" key="3">
    <source>
        <dbReference type="ARBA" id="ARBA00023015"/>
    </source>
</evidence>
<dbReference type="PIRSF" id="PIRSF036625">
    <property type="entry name" value="GAF_ANTAR"/>
    <property type="match status" value="1"/>
</dbReference>
<accession>A0A1A3N1D0</accession>
<dbReference type="RefSeq" id="WP_065159667.1">
    <property type="nucleotide sequence ID" value="NZ_LZLQ01000100.1"/>
</dbReference>
<gene>
    <name evidence="6" type="ORF">A5636_01020</name>
</gene>
<dbReference type="PROSITE" id="PS50921">
    <property type="entry name" value="ANTAR"/>
    <property type="match status" value="1"/>
</dbReference>
<evidence type="ECO:0000256" key="4">
    <source>
        <dbReference type="ARBA" id="ARBA00023163"/>
    </source>
</evidence>
<name>A0A1A3N1D0_MYCAS</name>
<keyword evidence="1" id="KW-0808">Transferase</keyword>
<dbReference type="Gene3D" id="3.30.450.40">
    <property type="match status" value="1"/>
</dbReference>
<protein>
    <submittedName>
        <fullName evidence="6">Response regulator receiver protein</fullName>
    </submittedName>
</protein>
<dbReference type="GO" id="GO:0016301">
    <property type="term" value="F:kinase activity"/>
    <property type="evidence" value="ECO:0007669"/>
    <property type="project" value="UniProtKB-KW"/>
</dbReference>
<feature type="domain" description="ANTAR" evidence="5">
    <location>
        <begin position="164"/>
        <end position="225"/>
    </location>
</feature>
<evidence type="ECO:0000259" key="5">
    <source>
        <dbReference type="PROSITE" id="PS50921"/>
    </source>
</evidence>
<comment type="caution">
    <text evidence="6">The sequence shown here is derived from an EMBL/GenBank/DDBJ whole genome shotgun (WGS) entry which is preliminary data.</text>
</comment>